<gene>
    <name evidence="7" type="primary">ilvB</name>
    <name evidence="7" type="ORF">GCM10010345_79950</name>
</gene>
<evidence type="ECO:0000256" key="3">
    <source>
        <dbReference type="RuleBase" id="RU362132"/>
    </source>
</evidence>
<evidence type="ECO:0000313" key="7">
    <source>
        <dbReference type="EMBL" id="GHA63767.1"/>
    </source>
</evidence>
<organism evidence="7 8">
    <name type="scientific">Streptomyces canarius</name>
    <dbReference type="NCBI Taxonomy" id="285453"/>
    <lineage>
        <taxon>Bacteria</taxon>
        <taxon>Bacillati</taxon>
        <taxon>Actinomycetota</taxon>
        <taxon>Actinomycetes</taxon>
        <taxon>Kitasatosporales</taxon>
        <taxon>Streptomycetaceae</taxon>
        <taxon>Streptomyces</taxon>
    </lineage>
</organism>
<dbReference type="CDD" id="cd07035">
    <property type="entry name" value="TPP_PYR_POX_like"/>
    <property type="match status" value="1"/>
</dbReference>
<dbReference type="Gene3D" id="3.40.50.1220">
    <property type="entry name" value="TPP-binding domain"/>
    <property type="match status" value="1"/>
</dbReference>
<sequence>MRSAPEAAAGGNALSTTFADAIGQTLAEDGVRHAFGVVANGNVLAVAALTRHGVRYLSARHEGGAVTMADAYYRTTGEVAVCTTGSGPGLTNTATGLADAVKHRSGVLVLCGDAPVAGPRRIDIDQAAFLSSLDVPVVRLTDPASVRTDTLRALRLARDQQRPVALCLPQDMITARTAEAGAAPRPQAAHRGPVDTVRTAPVLDALATARRPLVLGGLGAWRAGAAKSLMELGDRIGALYTTSAMAGGLFGDSPWSLGVCGGFASPRAAALIGQADLVLAFGASLDRWTLADGRLLAPDAVLVQVDTGRAPTAGRVDLFVPGDADEVAASLLDGVRARDPRRSGWREDITAGRIAELGWDREPFLDAGTGDRVDPRTLTLALAGLLPRERTLVTDGGHFVGWPAMYWSVPDPAAYVFTGAASQSIGMGFAGAVGAAVGRTDRTTVVALGDGGALMGLSELETLVRTGHSALVVIYDDGGYGMEVVLFGDRGADLDSMVFGDTDFAGVARALGARGATVRSVADLAVVRDWQSGGAEGVLVLDCKVVDGVVADCLAGLTTVISGRATDDR</sequence>
<dbReference type="InterPro" id="IPR045229">
    <property type="entry name" value="TPP_enz"/>
</dbReference>
<keyword evidence="2 3" id="KW-0786">Thiamine pyrophosphate</keyword>
<dbReference type="PANTHER" id="PTHR18968:SF13">
    <property type="entry name" value="ACETOLACTATE SYNTHASE CATALYTIC SUBUNIT, MITOCHONDRIAL"/>
    <property type="match status" value="1"/>
</dbReference>
<evidence type="ECO:0000313" key="8">
    <source>
        <dbReference type="Proteomes" id="UP000653644"/>
    </source>
</evidence>
<evidence type="ECO:0000259" key="4">
    <source>
        <dbReference type="Pfam" id="PF00205"/>
    </source>
</evidence>
<protein>
    <submittedName>
        <fullName evidence="7">Acetolactate synthase I/II/III large subunit</fullName>
    </submittedName>
</protein>
<keyword evidence="8" id="KW-1185">Reference proteome</keyword>
<comment type="caution">
    <text evidence="7">The sequence shown here is derived from an EMBL/GenBank/DDBJ whole genome shotgun (WGS) entry which is preliminary data.</text>
</comment>
<dbReference type="InterPro" id="IPR029035">
    <property type="entry name" value="DHS-like_NAD/FAD-binding_dom"/>
</dbReference>
<evidence type="ECO:0000256" key="2">
    <source>
        <dbReference type="ARBA" id="ARBA00023052"/>
    </source>
</evidence>
<name>A0ABQ3D7X0_9ACTN</name>
<dbReference type="Pfam" id="PF00205">
    <property type="entry name" value="TPP_enzyme_M"/>
    <property type="match status" value="1"/>
</dbReference>
<dbReference type="Pfam" id="PF02775">
    <property type="entry name" value="TPP_enzyme_C"/>
    <property type="match status" value="1"/>
</dbReference>
<dbReference type="CDD" id="cd00568">
    <property type="entry name" value="TPP_enzymes"/>
    <property type="match status" value="1"/>
</dbReference>
<evidence type="ECO:0000256" key="1">
    <source>
        <dbReference type="ARBA" id="ARBA00007812"/>
    </source>
</evidence>
<dbReference type="Gene3D" id="3.40.50.970">
    <property type="match status" value="2"/>
</dbReference>
<feature type="domain" description="Thiamine pyrophosphate enzyme TPP-binding" evidence="5">
    <location>
        <begin position="395"/>
        <end position="525"/>
    </location>
</feature>
<dbReference type="InterPro" id="IPR012000">
    <property type="entry name" value="Thiamin_PyroP_enz_cen_dom"/>
</dbReference>
<feature type="domain" description="Thiamine pyrophosphate enzyme central" evidence="4">
    <location>
        <begin position="202"/>
        <end position="330"/>
    </location>
</feature>
<evidence type="ECO:0000259" key="5">
    <source>
        <dbReference type="Pfam" id="PF02775"/>
    </source>
</evidence>
<dbReference type="InterPro" id="IPR029061">
    <property type="entry name" value="THDP-binding"/>
</dbReference>
<dbReference type="Proteomes" id="UP000653644">
    <property type="component" value="Unassembled WGS sequence"/>
</dbReference>
<dbReference type="EMBL" id="BMVN01000050">
    <property type="protein sequence ID" value="GHA63767.1"/>
    <property type="molecule type" value="Genomic_DNA"/>
</dbReference>
<dbReference type="InterPro" id="IPR011766">
    <property type="entry name" value="TPP_enzyme_TPP-bd"/>
</dbReference>
<reference evidence="8" key="1">
    <citation type="journal article" date="2019" name="Int. J. Syst. Evol. Microbiol.">
        <title>The Global Catalogue of Microorganisms (GCM) 10K type strain sequencing project: providing services to taxonomists for standard genome sequencing and annotation.</title>
        <authorList>
            <consortium name="The Broad Institute Genomics Platform"/>
            <consortium name="The Broad Institute Genome Sequencing Center for Infectious Disease"/>
            <person name="Wu L."/>
            <person name="Ma J."/>
        </authorList>
    </citation>
    <scope>NUCLEOTIDE SEQUENCE [LARGE SCALE GENOMIC DNA]</scope>
    <source>
        <strain evidence="8">JCM 4733</strain>
    </source>
</reference>
<evidence type="ECO:0000259" key="6">
    <source>
        <dbReference type="Pfam" id="PF02776"/>
    </source>
</evidence>
<dbReference type="Pfam" id="PF02776">
    <property type="entry name" value="TPP_enzyme_N"/>
    <property type="match status" value="1"/>
</dbReference>
<dbReference type="InterPro" id="IPR012001">
    <property type="entry name" value="Thiamin_PyroP_enz_TPP-bd_dom"/>
</dbReference>
<comment type="similarity">
    <text evidence="1 3">Belongs to the TPP enzyme family.</text>
</comment>
<dbReference type="RefSeq" id="WP_189894161.1">
    <property type="nucleotide sequence ID" value="NZ_BMVN01000050.1"/>
</dbReference>
<feature type="domain" description="Thiamine pyrophosphate enzyme N-terminal TPP-binding" evidence="6">
    <location>
        <begin position="17"/>
        <end position="117"/>
    </location>
</feature>
<accession>A0ABQ3D7X0</accession>
<dbReference type="SUPFAM" id="SSF52518">
    <property type="entry name" value="Thiamin diphosphate-binding fold (THDP-binding)"/>
    <property type="match status" value="2"/>
</dbReference>
<dbReference type="SUPFAM" id="SSF52467">
    <property type="entry name" value="DHS-like NAD/FAD-binding domain"/>
    <property type="match status" value="1"/>
</dbReference>
<dbReference type="PANTHER" id="PTHR18968">
    <property type="entry name" value="THIAMINE PYROPHOSPHATE ENZYMES"/>
    <property type="match status" value="1"/>
</dbReference>
<proteinExistence type="inferred from homology"/>